<dbReference type="EMBL" id="JABELV010000075">
    <property type="protein sequence ID" value="KAG7532072.1"/>
    <property type="molecule type" value="Genomic_DNA"/>
</dbReference>
<dbReference type="InterPro" id="IPR013320">
    <property type="entry name" value="ConA-like_dom_sf"/>
</dbReference>
<dbReference type="Proteomes" id="UP000812966">
    <property type="component" value="Unassembled WGS sequence"/>
</dbReference>
<dbReference type="AlphaFoldDB" id="A0A8K0NQF8"/>
<proteinExistence type="predicted"/>
<name>A0A8K0NQF8_9TREE</name>
<comment type="caution">
    <text evidence="1">The sequence shown here is derived from an EMBL/GenBank/DDBJ whole genome shotgun (WGS) entry which is preliminary data.</text>
</comment>
<reference evidence="1" key="1">
    <citation type="submission" date="2020-04" db="EMBL/GenBank/DDBJ databases">
        <title>Analysis of mating type loci in Filobasidium floriforme.</title>
        <authorList>
            <person name="Nowrousian M."/>
        </authorList>
    </citation>
    <scope>NUCLEOTIDE SEQUENCE</scope>
    <source>
        <strain evidence="1">CBS 6242</strain>
    </source>
</reference>
<sequence>MTSVPWKPFISPTDLEIAQDGLKISFRTLPKTDWWRTGKVHSTSGAYVAVEHDTLLKDVKSFKLEASIEVNGGHQQHINRIRVLIHILYSQHSDQAGLFLYISDTLWIKTGLEVVDGQARVSCVVTDSYADWSLYPFENQTAHRFSIQIEAQESEPLPLIKISYNGHILRELPAFGMAQGTGQGTGKFRAGVMGCSPLSDGCEVSFEEISVEGS</sequence>
<evidence type="ECO:0000313" key="2">
    <source>
        <dbReference type="Proteomes" id="UP000812966"/>
    </source>
</evidence>
<dbReference type="SUPFAM" id="SSF49899">
    <property type="entry name" value="Concanavalin A-like lectins/glucanases"/>
    <property type="match status" value="1"/>
</dbReference>
<dbReference type="Pfam" id="PF07081">
    <property type="entry name" value="DUF1349"/>
    <property type="match status" value="1"/>
</dbReference>
<accession>A0A8K0NQF8</accession>
<gene>
    <name evidence="1" type="ORF">FFLO_03880</name>
</gene>
<organism evidence="1 2">
    <name type="scientific">Filobasidium floriforme</name>
    <dbReference type="NCBI Taxonomy" id="5210"/>
    <lineage>
        <taxon>Eukaryota</taxon>
        <taxon>Fungi</taxon>
        <taxon>Dikarya</taxon>
        <taxon>Basidiomycota</taxon>
        <taxon>Agaricomycotina</taxon>
        <taxon>Tremellomycetes</taxon>
        <taxon>Filobasidiales</taxon>
        <taxon>Filobasidiaceae</taxon>
        <taxon>Filobasidium</taxon>
    </lineage>
</organism>
<keyword evidence="2" id="KW-1185">Reference proteome</keyword>
<dbReference type="Gene3D" id="2.60.120.200">
    <property type="match status" value="1"/>
</dbReference>
<protein>
    <submittedName>
        <fullName evidence="1">Uncharacterized protein</fullName>
    </submittedName>
</protein>
<dbReference type="PANTHER" id="PTHR35332:SF2">
    <property type="entry name" value="REGULATION OF ENOLASE PROTEIN 1"/>
    <property type="match status" value="1"/>
</dbReference>
<evidence type="ECO:0000313" key="1">
    <source>
        <dbReference type="EMBL" id="KAG7532072.1"/>
    </source>
</evidence>
<dbReference type="PANTHER" id="PTHR35332">
    <property type="entry name" value="REGULATION OF ENOLASE PROTEIN 1"/>
    <property type="match status" value="1"/>
</dbReference>
<dbReference type="InterPro" id="IPR009784">
    <property type="entry name" value="DUF1349"/>
</dbReference>